<dbReference type="InterPro" id="IPR003599">
    <property type="entry name" value="Ig_sub"/>
</dbReference>
<dbReference type="InterPro" id="IPR007110">
    <property type="entry name" value="Ig-like_dom"/>
</dbReference>
<dbReference type="AlphaFoldDB" id="G3UBR7"/>
<dbReference type="PANTHER" id="PTHR11738">
    <property type="entry name" value="MHC CLASS I NK CELL RECEPTOR"/>
    <property type="match status" value="1"/>
</dbReference>
<evidence type="ECO:0000313" key="7">
    <source>
        <dbReference type="Ensembl" id="ENSLAFP00000025275.1"/>
    </source>
</evidence>
<feature type="region of interest" description="Disordered" evidence="4">
    <location>
        <begin position="356"/>
        <end position="383"/>
    </location>
</feature>
<keyword evidence="3" id="KW-0393">Immunoglobulin domain</keyword>
<sequence>SGAYSKPSLSAHPSHLVVSGGNVSLSCSSQNITDTFHLLKEREAYPSQQRKSEFSVGRHQATFPVGPVSTSHGGIYRCYGSLRNYPYVWSQPSDSVDLTVTGAYSKPFLSAHPSPLVVSGGSVSLSCSSQDRMDTFYLLKEGRADPPQHRKSQFSAGRHQAIFPMGPVSTYDGGTYRCYGSVRSSSHLWSHPSDPLDLRVTGTYEKPSLSAHPGPSVTSGDSVTLQCRSDQFFDTFHLFKEGLIAPPQQLSWQNNTGPFQTNFTMSPVTSAHGGTYRCYSSHRISPYLFSQPSDPLELVVSASHPETTPRADSPPSASTLLPEYLKVLIGDLVAHISLLIFLLLFLFNRCHHDGKGNAAVKDKQPEEEMEMDSQQSPEEENPQARVYAQVNHHSGPRWGGAISPSTLSGKPPPELCVCTSLCPHPRLLHLKTP</sequence>
<dbReference type="HOGENOM" id="CLU_021100_2_1_1"/>
<dbReference type="InParanoid" id="G3UBR7"/>
<keyword evidence="5" id="KW-1133">Transmembrane helix</keyword>
<evidence type="ECO:0000256" key="5">
    <source>
        <dbReference type="SAM" id="Phobius"/>
    </source>
</evidence>
<evidence type="ECO:0000256" key="1">
    <source>
        <dbReference type="ARBA" id="ARBA00022729"/>
    </source>
</evidence>
<reference evidence="7 8" key="1">
    <citation type="submission" date="2009-06" db="EMBL/GenBank/DDBJ databases">
        <title>The Genome Sequence of Loxodonta africana (African elephant).</title>
        <authorList>
            <person name="Di Palma F."/>
            <person name="Heiman D."/>
            <person name="Young S."/>
            <person name="Johnson J."/>
            <person name="Lander E.S."/>
            <person name="Lindblad-Toh K."/>
        </authorList>
    </citation>
    <scope>NUCLEOTIDE SEQUENCE [LARGE SCALE GENOMIC DNA]</scope>
    <source>
        <strain evidence="7 8">Isolate ISIS603380</strain>
    </source>
</reference>
<dbReference type="InterPro" id="IPR003598">
    <property type="entry name" value="Ig_sub2"/>
</dbReference>
<dbReference type="InterPro" id="IPR013151">
    <property type="entry name" value="Immunoglobulin_dom"/>
</dbReference>
<keyword evidence="8" id="KW-1185">Reference proteome</keyword>
<dbReference type="GeneTree" id="ENSGT01100000263478"/>
<dbReference type="FunFam" id="2.60.40.10:FF:000049">
    <property type="entry name" value="Leukocyte immunoglobulin-like receptor subfamily B member 1"/>
    <property type="match status" value="3"/>
</dbReference>
<dbReference type="SMART" id="SM00409">
    <property type="entry name" value="IG"/>
    <property type="match status" value="3"/>
</dbReference>
<dbReference type="GO" id="GO:0019221">
    <property type="term" value="P:cytokine-mediated signaling pathway"/>
    <property type="evidence" value="ECO:0007669"/>
    <property type="project" value="TreeGrafter"/>
</dbReference>
<feature type="compositionally biased region" description="Basic and acidic residues" evidence="4">
    <location>
        <begin position="356"/>
        <end position="366"/>
    </location>
</feature>
<dbReference type="InterPro" id="IPR050412">
    <property type="entry name" value="Ig-like_Receptors_ImmuneReg"/>
</dbReference>
<dbReference type="GO" id="GO:0002764">
    <property type="term" value="P:immune response-regulating signaling pathway"/>
    <property type="evidence" value="ECO:0007669"/>
    <property type="project" value="TreeGrafter"/>
</dbReference>
<dbReference type="SUPFAM" id="SSF48726">
    <property type="entry name" value="Immunoglobulin"/>
    <property type="match status" value="3"/>
</dbReference>
<evidence type="ECO:0000256" key="2">
    <source>
        <dbReference type="ARBA" id="ARBA00023157"/>
    </source>
</evidence>
<dbReference type="Ensembl" id="ENSLAFT00000036350.1">
    <property type="protein sequence ID" value="ENSLAFP00000025275.1"/>
    <property type="gene ID" value="ENSLAFG00000021793.2"/>
</dbReference>
<dbReference type="InterPro" id="IPR036179">
    <property type="entry name" value="Ig-like_dom_sf"/>
</dbReference>
<dbReference type="FunCoup" id="G3UBR7">
    <property type="interactions" value="209"/>
</dbReference>
<organism evidence="7 8">
    <name type="scientific">Loxodonta africana</name>
    <name type="common">African elephant</name>
    <dbReference type="NCBI Taxonomy" id="9785"/>
    <lineage>
        <taxon>Eukaryota</taxon>
        <taxon>Metazoa</taxon>
        <taxon>Chordata</taxon>
        <taxon>Craniata</taxon>
        <taxon>Vertebrata</taxon>
        <taxon>Euteleostomi</taxon>
        <taxon>Mammalia</taxon>
        <taxon>Eutheria</taxon>
        <taxon>Afrotheria</taxon>
        <taxon>Proboscidea</taxon>
        <taxon>Elephantidae</taxon>
        <taxon>Loxodonta</taxon>
    </lineage>
</organism>
<evidence type="ECO:0000256" key="3">
    <source>
        <dbReference type="ARBA" id="ARBA00023319"/>
    </source>
</evidence>
<feature type="domain" description="Ig-like" evidence="6">
    <location>
        <begin position="107"/>
        <end position="178"/>
    </location>
</feature>
<dbReference type="PROSITE" id="PS50835">
    <property type="entry name" value="IG_LIKE"/>
    <property type="match status" value="3"/>
</dbReference>
<feature type="domain" description="Ig-like" evidence="6">
    <location>
        <begin position="207"/>
        <end position="301"/>
    </location>
</feature>
<evidence type="ECO:0000259" key="6">
    <source>
        <dbReference type="PROSITE" id="PS50835"/>
    </source>
</evidence>
<dbReference type="STRING" id="9785.ENSLAFP00000025275"/>
<proteinExistence type="predicted"/>
<dbReference type="Gene3D" id="2.60.40.10">
    <property type="entry name" value="Immunoglobulins"/>
    <property type="match status" value="3"/>
</dbReference>
<dbReference type="InterPro" id="IPR013783">
    <property type="entry name" value="Ig-like_fold"/>
</dbReference>
<keyword evidence="5" id="KW-0472">Membrane</keyword>
<dbReference type="GO" id="GO:0005886">
    <property type="term" value="C:plasma membrane"/>
    <property type="evidence" value="ECO:0007669"/>
    <property type="project" value="TreeGrafter"/>
</dbReference>
<protein>
    <recommendedName>
        <fullName evidence="6">Ig-like domain-containing protein</fullName>
    </recommendedName>
</protein>
<dbReference type="GO" id="GO:0032396">
    <property type="term" value="F:inhibitory MHC class I receptor activity"/>
    <property type="evidence" value="ECO:0007669"/>
    <property type="project" value="TreeGrafter"/>
</dbReference>
<feature type="transmembrane region" description="Helical" evidence="5">
    <location>
        <begin position="324"/>
        <end position="347"/>
    </location>
</feature>
<evidence type="ECO:0000256" key="4">
    <source>
        <dbReference type="SAM" id="MobiDB-lite"/>
    </source>
</evidence>
<evidence type="ECO:0000313" key="8">
    <source>
        <dbReference type="Proteomes" id="UP000007646"/>
    </source>
</evidence>
<keyword evidence="1" id="KW-0732">Signal</keyword>
<feature type="domain" description="Ig-like" evidence="6">
    <location>
        <begin position="7"/>
        <end position="101"/>
    </location>
</feature>
<keyword evidence="5" id="KW-0812">Transmembrane</keyword>
<feature type="compositionally biased region" description="Acidic residues" evidence="4">
    <location>
        <begin position="367"/>
        <end position="381"/>
    </location>
</feature>
<dbReference type="Pfam" id="PF00047">
    <property type="entry name" value="ig"/>
    <property type="match status" value="2"/>
</dbReference>
<reference evidence="7" key="3">
    <citation type="submission" date="2025-09" db="UniProtKB">
        <authorList>
            <consortium name="Ensembl"/>
        </authorList>
    </citation>
    <scope>IDENTIFICATION</scope>
    <source>
        <strain evidence="7">Isolate ISIS603380</strain>
    </source>
</reference>
<name>G3UBR7_LOXAF</name>
<dbReference type="Proteomes" id="UP000007646">
    <property type="component" value="Unassembled WGS sequence"/>
</dbReference>
<keyword evidence="2" id="KW-1015">Disulfide bond</keyword>
<reference evidence="7" key="2">
    <citation type="submission" date="2025-08" db="UniProtKB">
        <authorList>
            <consortium name="Ensembl"/>
        </authorList>
    </citation>
    <scope>IDENTIFICATION</scope>
    <source>
        <strain evidence="7">Isolate ISIS603380</strain>
    </source>
</reference>
<dbReference type="PANTHER" id="PTHR11738:SF88">
    <property type="entry name" value="IG-LIKE DOMAIN-CONTAINING PROTEIN"/>
    <property type="match status" value="1"/>
</dbReference>
<dbReference type="Pfam" id="PF13895">
    <property type="entry name" value="Ig_2"/>
    <property type="match status" value="1"/>
</dbReference>
<dbReference type="eggNOG" id="ENOG502RYEX">
    <property type="taxonomic scope" value="Eukaryota"/>
</dbReference>
<accession>G3UBR7</accession>
<dbReference type="SMART" id="SM00408">
    <property type="entry name" value="IGc2"/>
    <property type="match status" value="3"/>
</dbReference>